<feature type="chain" id="PRO_5045767501" evidence="7">
    <location>
        <begin position="23"/>
        <end position="451"/>
    </location>
</feature>
<evidence type="ECO:0000256" key="3">
    <source>
        <dbReference type="ARBA" id="ARBA00023136"/>
    </source>
</evidence>
<protein>
    <submittedName>
        <fullName evidence="8">ABC transporter substrate-binding protein</fullName>
    </submittedName>
</protein>
<evidence type="ECO:0000256" key="5">
    <source>
        <dbReference type="ARBA" id="ARBA00023288"/>
    </source>
</evidence>
<keyword evidence="9" id="KW-1185">Reference proteome</keyword>
<accession>A0ABV1KQN9</accession>
<dbReference type="Gene3D" id="3.40.190.10">
    <property type="entry name" value="Periplasmic binding protein-like II"/>
    <property type="match status" value="2"/>
</dbReference>
<evidence type="ECO:0000256" key="1">
    <source>
        <dbReference type="ARBA" id="ARBA00022475"/>
    </source>
</evidence>
<dbReference type="InterPro" id="IPR050490">
    <property type="entry name" value="Bact_solute-bd_prot1"/>
</dbReference>
<dbReference type="PANTHER" id="PTHR43649:SF33">
    <property type="entry name" value="POLYGALACTURONAN_RHAMNOGALACTURONAN-BINDING PROTEIN YTCQ"/>
    <property type="match status" value="1"/>
</dbReference>
<keyword evidence="5" id="KW-0449">Lipoprotein</keyword>
<dbReference type="PANTHER" id="PTHR43649">
    <property type="entry name" value="ARABINOSE-BINDING PROTEIN-RELATED"/>
    <property type="match status" value="1"/>
</dbReference>
<evidence type="ECO:0000313" key="9">
    <source>
        <dbReference type="Proteomes" id="UP001493487"/>
    </source>
</evidence>
<feature type="region of interest" description="Disordered" evidence="6">
    <location>
        <begin position="31"/>
        <end position="56"/>
    </location>
</feature>
<feature type="signal peptide" evidence="7">
    <location>
        <begin position="1"/>
        <end position="22"/>
    </location>
</feature>
<evidence type="ECO:0000256" key="4">
    <source>
        <dbReference type="ARBA" id="ARBA00023139"/>
    </source>
</evidence>
<evidence type="ECO:0000256" key="7">
    <source>
        <dbReference type="SAM" id="SignalP"/>
    </source>
</evidence>
<dbReference type="EMBL" id="JASKHM010000003">
    <property type="protein sequence ID" value="MEQ4482322.1"/>
    <property type="molecule type" value="Genomic_DNA"/>
</dbReference>
<dbReference type="Proteomes" id="UP001493487">
    <property type="component" value="Unassembled WGS sequence"/>
</dbReference>
<keyword evidence="2 7" id="KW-0732">Signal</keyword>
<proteinExistence type="predicted"/>
<organism evidence="8 9">
    <name type="scientific">Cohnella silvisoli</name>
    <dbReference type="NCBI Taxonomy" id="2873699"/>
    <lineage>
        <taxon>Bacteria</taxon>
        <taxon>Bacillati</taxon>
        <taxon>Bacillota</taxon>
        <taxon>Bacilli</taxon>
        <taxon>Bacillales</taxon>
        <taxon>Paenibacillaceae</taxon>
        <taxon>Cohnella</taxon>
    </lineage>
</organism>
<keyword evidence="1" id="KW-1003">Cell membrane</keyword>
<feature type="compositionally biased region" description="Low complexity" evidence="6">
    <location>
        <begin position="32"/>
        <end position="45"/>
    </location>
</feature>
<reference evidence="8 9" key="1">
    <citation type="journal article" date="2023" name="Genome Announc.">
        <title>Pan-Genome Analyses of the Genus Cohnella and Proposal of the Novel Species Cohnella silvisoli sp. nov., Isolated from Forest Soil.</title>
        <authorList>
            <person name="Wang C."/>
            <person name="Mao L."/>
            <person name="Bao G."/>
            <person name="Zhu H."/>
        </authorList>
    </citation>
    <scope>NUCLEOTIDE SEQUENCE [LARGE SCALE GENOMIC DNA]</scope>
    <source>
        <strain evidence="8 9">NL03-T5-1</strain>
    </source>
</reference>
<evidence type="ECO:0000256" key="6">
    <source>
        <dbReference type="SAM" id="MobiDB-lite"/>
    </source>
</evidence>
<gene>
    <name evidence="8" type="ORF">QJS35_07920</name>
</gene>
<evidence type="ECO:0000256" key="2">
    <source>
        <dbReference type="ARBA" id="ARBA00022729"/>
    </source>
</evidence>
<dbReference type="RefSeq" id="WP_232185013.1">
    <property type="nucleotide sequence ID" value="NZ_JAIOAP010000004.1"/>
</dbReference>
<dbReference type="PROSITE" id="PS51257">
    <property type="entry name" value="PROKAR_LIPOPROTEIN"/>
    <property type="match status" value="1"/>
</dbReference>
<dbReference type="Pfam" id="PF01547">
    <property type="entry name" value="SBP_bac_1"/>
    <property type="match status" value="1"/>
</dbReference>
<keyword evidence="4" id="KW-0564">Palmitate</keyword>
<comment type="caution">
    <text evidence="8">The sequence shown here is derived from an EMBL/GenBank/DDBJ whole genome shotgun (WGS) entry which is preliminary data.</text>
</comment>
<name>A0ABV1KQN9_9BACL</name>
<evidence type="ECO:0000313" key="8">
    <source>
        <dbReference type="EMBL" id="MEQ4482322.1"/>
    </source>
</evidence>
<keyword evidence="3" id="KW-0472">Membrane</keyword>
<sequence>MNRKLRKIATFVTMICLLVTLAACGGNKDANGGNSQSGGSSESVGTPTASGTPEPMKLKIVGNGSNFTTGWEAVMADAKTKGFEIELEKLPGGSQGDDIVKTRLATKELPDILLTYSGQATIVGNGNPDELYVDLTNQAWVKNLNLDTWGSSFAYQGKVVGAPFQGAQVMAVFYNKKVFESMGLKPPTTYDEFLAACDVVAKAGKTPVFLPGKDPWTLQFPTLLSTAKKDSTEITGKISQNQMKFAEYEDFKTGLNLLKEIVDKGYGSKDPFAHGYDDAVKALADGDAAMFMMGAWFMTDVVKKYPDKVNDIGAFAMPFPDGKTPTVAVAPSVALYVMKGSENQVAAEKFIEYFESIDTQNIFFGAEGGIPEITGVSKLTLTPAELEAKEIVDAANGFVNFQGSVLKYPGGDFPSLSADIVGGKKTPEKVLEAMDKEFVKQAKSKNDPNFK</sequence>
<dbReference type="SUPFAM" id="SSF53850">
    <property type="entry name" value="Periplasmic binding protein-like II"/>
    <property type="match status" value="1"/>
</dbReference>
<dbReference type="InterPro" id="IPR006059">
    <property type="entry name" value="SBP"/>
</dbReference>